<sequence>IPYEIRRILPPYDQTCKDVDDLLRQYGKEVYQKCFLDSYLTYEKAKKNNLTDLAI</sequence>
<reference evidence="1 2" key="1">
    <citation type="journal article" date="2023" name="Int. J. Syst. Evol. Microbiol.">
        <title>The observation of taxonomic boundaries for the 16SrII and 16SrXXV phytoplasmas using genome-based delimitation.</title>
        <authorList>
            <person name="Rodrigues Jardim B."/>
            <person name="Tran-Nguyen L.T.T."/>
            <person name="Gambley C."/>
            <person name="Al-Sadi A.M."/>
            <person name="Al-Subhi A.M."/>
            <person name="Foissac X."/>
            <person name="Salar P."/>
            <person name="Cai H."/>
            <person name="Yang J.Y."/>
            <person name="Davis R."/>
            <person name="Jones L."/>
            <person name="Rodoni B."/>
            <person name="Constable F.E."/>
        </authorList>
    </citation>
    <scope>NUCLEOTIDE SEQUENCE [LARGE SCALE GENOMIC DNA]</scope>
    <source>
        <strain evidence="1">BAWM-OMN-P26</strain>
    </source>
</reference>
<name>A0AAP5CP66_9MOLU</name>
<feature type="non-terminal residue" evidence="1">
    <location>
        <position position="1"/>
    </location>
</feature>
<keyword evidence="2" id="KW-1185">Reference proteome</keyword>
<organism evidence="1 2">
    <name type="scientific">Candidatus Phytoplasma australasiaticum subsp. australasiaticum</name>
    <dbReference type="NCBI Taxonomy" id="2832407"/>
    <lineage>
        <taxon>Bacteria</taxon>
        <taxon>Bacillati</taxon>
        <taxon>Mycoplasmatota</taxon>
        <taxon>Mollicutes</taxon>
        <taxon>Acholeplasmatales</taxon>
        <taxon>Acholeplasmataceae</taxon>
        <taxon>Candidatus Phytoplasma</taxon>
        <taxon>16SrII (Peanut WB group)</taxon>
        <taxon>Candidatus Phytoplasma australasiaticum</taxon>
    </lineage>
</organism>
<dbReference type="Proteomes" id="UP001170651">
    <property type="component" value="Unassembled WGS sequence"/>
</dbReference>
<dbReference type="AlphaFoldDB" id="A0AAP5CP66"/>
<protein>
    <submittedName>
        <fullName evidence="1">DNA primase</fullName>
    </submittedName>
</protein>
<comment type="caution">
    <text evidence="1">The sequence shown here is derived from an EMBL/GenBank/DDBJ whole genome shotgun (WGS) entry which is preliminary data.</text>
</comment>
<accession>A0AAP5CP66</accession>
<proteinExistence type="predicted"/>
<dbReference type="EMBL" id="JAOSIW010000043">
    <property type="protein sequence ID" value="MDO8054750.1"/>
    <property type="molecule type" value="Genomic_DNA"/>
</dbReference>
<gene>
    <name evidence="1" type="ORF">OC696_02665</name>
</gene>
<evidence type="ECO:0000313" key="1">
    <source>
        <dbReference type="EMBL" id="MDO8054750.1"/>
    </source>
</evidence>
<evidence type="ECO:0000313" key="2">
    <source>
        <dbReference type="Proteomes" id="UP001170651"/>
    </source>
</evidence>